<evidence type="ECO:0000256" key="1">
    <source>
        <dbReference type="SAM" id="MobiDB-lite"/>
    </source>
</evidence>
<name>V2WI40_MONRO</name>
<evidence type="ECO:0000313" key="3">
    <source>
        <dbReference type="Proteomes" id="UP000017559"/>
    </source>
</evidence>
<keyword evidence="3" id="KW-1185">Reference proteome</keyword>
<proteinExistence type="predicted"/>
<dbReference type="EMBL" id="AWSO01002600">
    <property type="protein sequence ID" value="ESK81237.1"/>
    <property type="molecule type" value="Genomic_DNA"/>
</dbReference>
<dbReference type="KEGG" id="mrr:Moror_14423"/>
<sequence>MTRVDRHMGQLAQQISDDETFTITGAIVVPRPALDIANLPLHILLPDTDPEGDRFATDDDVSPNDPVFLRKTLAHRRGLRRATEVSKGQYLLQLRQRTIAPIHPPYTPQTKIPERMDASTSRRSPTPMGAVSALPPNERTLVYPDSFPITDDTRDDDSEVSDRDI</sequence>
<feature type="region of interest" description="Disordered" evidence="1">
    <location>
        <begin position="101"/>
        <end position="165"/>
    </location>
</feature>
<comment type="caution">
    <text evidence="2">The sequence shown here is derived from an EMBL/GenBank/DDBJ whole genome shotgun (WGS) entry which is preliminary data.</text>
</comment>
<protein>
    <submittedName>
        <fullName evidence="2">Uncharacterized protein</fullName>
    </submittedName>
</protein>
<dbReference type="HOGENOM" id="CLU_1611224_0_0_1"/>
<evidence type="ECO:0000313" key="2">
    <source>
        <dbReference type="EMBL" id="ESK81237.1"/>
    </source>
</evidence>
<accession>V2WI40</accession>
<organism evidence="2 3">
    <name type="scientific">Moniliophthora roreri (strain MCA 2997)</name>
    <name type="common">Cocoa frosty pod rot fungus</name>
    <name type="synonym">Crinipellis roreri</name>
    <dbReference type="NCBI Taxonomy" id="1381753"/>
    <lineage>
        <taxon>Eukaryota</taxon>
        <taxon>Fungi</taxon>
        <taxon>Dikarya</taxon>
        <taxon>Basidiomycota</taxon>
        <taxon>Agaricomycotina</taxon>
        <taxon>Agaricomycetes</taxon>
        <taxon>Agaricomycetidae</taxon>
        <taxon>Agaricales</taxon>
        <taxon>Marasmiineae</taxon>
        <taxon>Marasmiaceae</taxon>
        <taxon>Moniliophthora</taxon>
    </lineage>
</organism>
<dbReference type="Proteomes" id="UP000017559">
    <property type="component" value="Unassembled WGS sequence"/>
</dbReference>
<gene>
    <name evidence="2" type="ORF">Moror_14423</name>
</gene>
<dbReference type="AlphaFoldDB" id="V2WI40"/>
<reference evidence="2 3" key="1">
    <citation type="journal article" date="2014" name="BMC Genomics">
        <title>Genome and secretome analysis of the hemibiotrophic fungal pathogen, Moniliophthora roreri, which causes frosty pod rot disease of cacao: mechanisms of the biotrophic and necrotrophic phases.</title>
        <authorList>
            <person name="Meinhardt L.W."/>
            <person name="Costa G.G.L."/>
            <person name="Thomazella D.P.T."/>
            <person name="Teixeira P.J.P.L."/>
            <person name="Carazzolle M.F."/>
            <person name="Schuster S.C."/>
            <person name="Carlson J.E."/>
            <person name="Guiltinan M.J."/>
            <person name="Mieczkowski P."/>
            <person name="Farmer A."/>
            <person name="Ramaraj T."/>
            <person name="Crozier J."/>
            <person name="Davis R.E."/>
            <person name="Shao J."/>
            <person name="Melnick R.L."/>
            <person name="Pereira G.A.G."/>
            <person name="Bailey B.A."/>
        </authorList>
    </citation>
    <scope>NUCLEOTIDE SEQUENCE [LARGE SCALE GENOMIC DNA]</scope>
    <source>
        <strain evidence="2 3">MCA 2997</strain>
    </source>
</reference>